<dbReference type="CDD" id="cd03811">
    <property type="entry name" value="GT4_GT28_WabH-like"/>
    <property type="match status" value="1"/>
</dbReference>
<keyword evidence="1 4" id="KW-0328">Glycosyltransferase</keyword>
<reference evidence="4" key="1">
    <citation type="submission" date="2019-06" db="EMBL/GenBank/DDBJ databases">
        <authorList>
            <person name="Murdoch R.W."/>
            <person name="Fathepure B."/>
        </authorList>
    </citation>
    <scope>NUCLEOTIDE SEQUENCE</scope>
</reference>
<dbReference type="GO" id="GO:0016757">
    <property type="term" value="F:glycosyltransferase activity"/>
    <property type="evidence" value="ECO:0007669"/>
    <property type="project" value="UniProtKB-KW"/>
</dbReference>
<keyword evidence="2 4" id="KW-0808">Transferase</keyword>
<dbReference type="Pfam" id="PF13439">
    <property type="entry name" value="Glyco_transf_4"/>
    <property type="match status" value="1"/>
</dbReference>
<proteinExistence type="predicted"/>
<evidence type="ECO:0000256" key="2">
    <source>
        <dbReference type="ARBA" id="ARBA00022679"/>
    </source>
</evidence>
<accession>A0A5B8RIE7</accession>
<sequence length="350" mass="38277">MLVHTANALAARGVTVHLLVADRDHPFLDRCDDAVALSELETGSPVAAVRRFLEQERPAVLISAKLRDDRLAVDARDAAGVDTRVLFRVGNPLVHRLRQRTKNPIRVWYTCMQMARLYRRADGFIAVSSGIADDLVRGLGVPRERIWTLPNPTVVDSLYDESKEPVPHRWLRDDAVPVVLSIGGLRRQKNFGVLLRAFAEVRARCHVRLIILGEGRQRERLLALARRLGVAGDVDLPGWQPNPYAFMAHASVFVMSSRWEGSPNALVEAAALGVPLVASDCFSGPREILQGGRLGHLVPVNDVSALAAAIHQALESPLSPECTRLAAEPYKAESSAGAYLKALGLEPVTS</sequence>
<evidence type="ECO:0000256" key="1">
    <source>
        <dbReference type="ARBA" id="ARBA00022676"/>
    </source>
</evidence>
<gene>
    <name evidence="4" type="primary">gtf1_5</name>
    <name evidence="4" type="ORF">KBTEX_03126</name>
</gene>
<dbReference type="PANTHER" id="PTHR12526">
    <property type="entry name" value="GLYCOSYLTRANSFERASE"/>
    <property type="match status" value="1"/>
</dbReference>
<evidence type="ECO:0000259" key="3">
    <source>
        <dbReference type="Pfam" id="PF13439"/>
    </source>
</evidence>
<dbReference type="PANTHER" id="PTHR12526:SF640">
    <property type="entry name" value="COLANIC ACID BIOSYNTHESIS GLYCOSYLTRANSFERASE WCAL-RELATED"/>
    <property type="match status" value="1"/>
</dbReference>
<dbReference type="Gene3D" id="3.40.50.2000">
    <property type="entry name" value="Glycogen Phosphorylase B"/>
    <property type="match status" value="2"/>
</dbReference>
<protein>
    <submittedName>
        <fullName evidence="4">Glycosyltransferase Gtf1</fullName>
        <ecNumber evidence="4">2.4.1.-</ecNumber>
    </submittedName>
</protein>
<dbReference type="SUPFAM" id="SSF53756">
    <property type="entry name" value="UDP-Glycosyltransferase/glycogen phosphorylase"/>
    <property type="match status" value="1"/>
</dbReference>
<dbReference type="InterPro" id="IPR028098">
    <property type="entry name" value="Glyco_trans_4-like_N"/>
</dbReference>
<dbReference type="EC" id="2.4.1.-" evidence="4"/>
<feature type="domain" description="Glycosyltransferase subfamily 4-like N-terminal" evidence="3">
    <location>
        <begin position="3"/>
        <end position="152"/>
    </location>
</feature>
<dbReference type="EMBL" id="MN079171">
    <property type="protein sequence ID" value="QEA06785.1"/>
    <property type="molecule type" value="Genomic_DNA"/>
</dbReference>
<organism evidence="4">
    <name type="scientific">uncultured organism</name>
    <dbReference type="NCBI Taxonomy" id="155900"/>
    <lineage>
        <taxon>unclassified sequences</taxon>
        <taxon>environmental samples</taxon>
    </lineage>
</organism>
<name>A0A5B8RIE7_9ZZZZ</name>
<evidence type="ECO:0000313" key="4">
    <source>
        <dbReference type="EMBL" id="QEA06785.1"/>
    </source>
</evidence>
<dbReference type="AlphaFoldDB" id="A0A5B8RIE7"/>
<dbReference type="Pfam" id="PF13692">
    <property type="entry name" value="Glyco_trans_1_4"/>
    <property type="match status" value="1"/>
</dbReference>